<gene>
    <name evidence="3" type="ORF">SCD90_14215</name>
</gene>
<reference evidence="3 4" key="1">
    <citation type="submission" date="2023-11" db="EMBL/GenBank/DDBJ databases">
        <authorList>
            <person name="Bao R."/>
        </authorList>
    </citation>
    <scope>NUCLEOTIDE SEQUENCE [LARGE SCALE GENOMIC DNA]</scope>
    <source>
        <strain evidence="3 4">PJ23</strain>
    </source>
</reference>
<evidence type="ECO:0000256" key="1">
    <source>
        <dbReference type="SAM" id="Phobius"/>
    </source>
</evidence>
<proteinExistence type="predicted"/>
<evidence type="ECO:0000313" key="4">
    <source>
        <dbReference type="Proteomes" id="UP001274321"/>
    </source>
</evidence>
<feature type="transmembrane region" description="Helical" evidence="1">
    <location>
        <begin position="131"/>
        <end position="148"/>
    </location>
</feature>
<feature type="transmembrane region" description="Helical" evidence="1">
    <location>
        <begin position="54"/>
        <end position="74"/>
    </location>
</feature>
<evidence type="ECO:0000313" key="3">
    <source>
        <dbReference type="EMBL" id="MDX6807223.1"/>
    </source>
</evidence>
<keyword evidence="1" id="KW-0812">Transmembrane</keyword>
<dbReference type="EMBL" id="JAXAFJ010000010">
    <property type="protein sequence ID" value="MDX6807223.1"/>
    <property type="molecule type" value="Genomic_DNA"/>
</dbReference>
<feature type="transmembrane region" description="Helical" evidence="1">
    <location>
        <begin position="94"/>
        <end position="125"/>
    </location>
</feature>
<evidence type="ECO:0000259" key="2">
    <source>
        <dbReference type="Pfam" id="PF07331"/>
    </source>
</evidence>
<feature type="transmembrane region" description="Helical" evidence="1">
    <location>
        <begin position="12"/>
        <end position="34"/>
    </location>
</feature>
<feature type="domain" description="DUF1468" evidence="2">
    <location>
        <begin position="24"/>
        <end position="157"/>
    </location>
</feature>
<dbReference type="Pfam" id="PF07331">
    <property type="entry name" value="TctB"/>
    <property type="match status" value="1"/>
</dbReference>
<comment type="caution">
    <text evidence="3">The sequence shown here is derived from an EMBL/GenBank/DDBJ whole genome shotgun (WGS) entry which is preliminary data.</text>
</comment>
<sequence>MSLESHSEERSLVSYRSVDLAVSVVLLICAFVLGWDNLKLGAGWAPDGPESGYFPFYLSVILGIASIVGIVKALRTDGAESFVGRGQFKRVLQVAAPSIAYVAAIDFLGIYVASFLLISGFMIVLGKSKPIKSIITAAIFVAIMFYVFEVQFTVLLPKGPLENAIMY</sequence>
<keyword evidence="1" id="KW-1133">Transmembrane helix</keyword>
<dbReference type="RefSeq" id="WP_319845352.1">
    <property type="nucleotide sequence ID" value="NZ_JAXAFJ010000010.1"/>
</dbReference>
<name>A0ABU4RSR5_9HYPH</name>
<organism evidence="3 4">
    <name type="scientific">Terrihabitans rhizophilus</name>
    <dbReference type="NCBI Taxonomy" id="3092662"/>
    <lineage>
        <taxon>Bacteria</taxon>
        <taxon>Pseudomonadati</taxon>
        <taxon>Pseudomonadota</taxon>
        <taxon>Alphaproteobacteria</taxon>
        <taxon>Hyphomicrobiales</taxon>
        <taxon>Terrihabitans</taxon>
    </lineage>
</organism>
<accession>A0ABU4RSR5</accession>
<keyword evidence="1" id="KW-0472">Membrane</keyword>
<dbReference type="InterPro" id="IPR009936">
    <property type="entry name" value="DUF1468"/>
</dbReference>
<keyword evidence="4" id="KW-1185">Reference proteome</keyword>
<dbReference type="Proteomes" id="UP001274321">
    <property type="component" value="Unassembled WGS sequence"/>
</dbReference>
<protein>
    <submittedName>
        <fullName evidence="3">Tripartite tricarboxylate transporter TctB family protein</fullName>
    </submittedName>
</protein>